<comment type="caution">
    <text evidence="1">The sequence shown here is derived from an EMBL/GenBank/DDBJ whole genome shotgun (WGS) entry which is preliminary data.</text>
</comment>
<sequence length="146" mass="15958">MKHVFSSCSSGNIDQLLAGGFVHIGAWHAGPSGSIMFQGISPVPGEPGVYVYAIGDEVLYVGSAQRGLNRRLRHYENSKKLRTASRIREAVLKELSQGTIVDIYVIVLEEPLTLHGGLPIDPVAGVEEGLIRDIKPKWNRRGSRAR</sequence>
<evidence type="ECO:0000313" key="1">
    <source>
        <dbReference type="EMBL" id="MBF0877876.1"/>
    </source>
</evidence>
<dbReference type="SUPFAM" id="SSF82771">
    <property type="entry name" value="GIY-YIG endonuclease"/>
    <property type="match status" value="1"/>
</dbReference>
<dbReference type="InterPro" id="IPR035901">
    <property type="entry name" value="GIY-YIG_endonuc_sf"/>
</dbReference>
<keyword evidence="2" id="KW-1185">Reference proteome</keyword>
<organism evidence="1 2">
    <name type="scientific">Gluconobacter cerevisiae</name>
    <dbReference type="NCBI Taxonomy" id="1379734"/>
    <lineage>
        <taxon>Bacteria</taxon>
        <taxon>Pseudomonadati</taxon>
        <taxon>Pseudomonadota</taxon>
        <taxon>Alphaproteobacteria</taxon>
        <taxon>Acetobacterales</taxon>
        <taxon>Acetobacteraceae</taxon>
        <taxon>Gluconobacter</taxon>
    </lineage>
</organism>
<dbReference type="InterPro" id="IPR053748">
    <property type="entry name" value="Host_DNA_Degrad_Endo"/>
</dbReference>
<dbReference type="CDD" id="cd10436">
    <property type="entry name" value="GIY-YIG_EndoII_Hpy188I_like"/>
    <property type="match status" value="1"/>
</dbReference>
<dbReference type="InterPro" id="IPR044556">
    <property type="entry name" value="EndoII-like_GIY-YIG"/>
</dbReference>
<protein>
    <submittedName>
        <fullName evidence="1">GIY-YIG nuclease family protein</fullName>
    </submittedName>
</protein>
<dbReference type="EMBL" id="JABCQO010000019">
    <property type="protein sequence ID" value="MBF0877876.1"/>
    <property type="molecule type" value="Genomic_DNA"/>
</dbReference>
<evidence type="ECO:0000313" key="2">
    <source>
        <dbReference type="Proteomes" id="UP000630952"/>
    </source>
</evidence>
<dbReference type="Gene3D" id="3.40.1440.40">
    <property type="match status" value="1"/>
</dbReference>
<accession>A0ABR9YHD4</accession>
<gene>
    <name evidence="1" type="ORF">HKD21_13650</name>
</gene>
<reference evidence="2" key="1">
    <citation type="submission" date="2020-04" db="EMBL/GenBank/DDBJ databases">
        <title>Description of novel Gluconacetobacter.</title>
        <authorList>
            <person name="Sombolestani A."/>
        </authorList>
    </citation>
    <scope>NUCLEOTIDE SEQUENCE [LARGE SCALE GENOMIC DNA]</scope>
    <source>
        <strain evidence="2">LMG 27748</strain>
    </source>
</reference>
<dbReference type="Proteomes" id="UP000630952">
    <property type="component" value="Unassembled WGS sequence"/>
</dbReference>
<reference evidence="1 2" key="2">
    <citation type="submission" date="2020-11" db="EMBL/GenBank/DDBJ databases">
        <title>Description of novel Gluconobacter species.</title>
        <authorList>
            <person name="Cleenwerck I."/>
            <person name="Cnockaert M."/>
            <person name="Borremans W."/>
            <person name="Wieme A.D."/>
            <person name="De Vuyst L."/>
            <person name="Vandamme P."/>
        </authorList>
    </citation>
    <scope>NUCLEOTIDE SEQUENCE [LARGE SCALE GENOMIC DNA]</scope>
    <source>
        <strain evidence="1 2">LMG 27748</strain>
    </source>
</reference>
<dbReference type="RefSeq" id="WP_194256156.1">
    <property type="nucleotide sequence ID" value="NZ_JABCQO010000019.1"/>
</dbReference>
<name>A0ABR9YHD4_9PROT</name>
<proteinExistence type="predicted"/>